<dbReference type="SUPFAM" id="SSF53383">
    <property type="entry name" value="PLP-dependent transferases"/>
    <property type="match status" value="1"/>
</dbReference>
<evidence type="ECO:0000313" key="12">
    <source>
        <dbReference type="Proteomes" id="UP000271974"/>
    </source>
</evidence>
<accession>A0A3S1HK38</accession>
<dbReference type="OrthoDB" id="1732682at2759"/>
<dbReference type="CDD" id="cd00609">
    <property type="entry name" value="AAT_like"/>
    <property type="match status" value="1"/>
</dbReference>
<dbReference type="EC" id="2.6.1.2" evidence="8"/>
<dbReference type="UniPathway" id="UPA00528">
    <property type="reaction ID" value="UER00586"/>
</dbReference>
<dbReference type="Gene3D" id="3.90.1150.10">
    <property type="entry name" value="Aspartate Aminotransferase, domain 1"/>
    <property type="match status" value="1"/>
</dbReference>
<proteinExistence type="inferred from homology"/>
<dbReference type="EMBL" id="RQTK01000355">
    <property type="protein sequence ID" value="RUS81106.1"/>
    <property type="molecule type" value="Genomic_DNA"/>
</dbReference>
<dbReference type="Gene3D" id="1.10.287.1970">
    <property type="match status" value="1"/>
</dbReference>
<dbReference type="PANTHER" id="PTHR11751">
    <property type="entry name" value="ALANINE AMINOTRANSFERASE"/>
    <property type="match status" value="1"/>
</dbReference>
<dbReference type="InterPro" id="IPR045088">
    <property type="entry name" value="ALAT1/2-like"/>
</dbReference>
<evidence type="ECO:0000256" key="2">
    <source>
        <dbReference type="ARBA" id="ARBA00011738"/>
    </source>
</evidence>
<name>A0A3S1HK38_ELYCH</name>
<comment type="pathway">
    <text evidence="6">Amino-acid degradation; L-alanine degradation via transaminase pathway; pyruvate from L-alanine: step 1/1.</text>
</comment>
<comment type="similarity">
    <text evidence="7">Belongs to the class-I pyridoxal-phosphate-dependent aminotransferase family. Alanine aminotransferase subfamily.</text>
</comment>
<dbReference type="AlphaFoldDB" id="A0A3S1HK38"/>
<dbReference type="InterPro" id="IPR004839">
    <property type="entry name" value="Aminotransferase_I/II_large"/>
</dbReference>
<dbReference type="FunFam" id="3.90.1150.10:FF:000010">
    <property type="entry name" value="Alanine aminotransferase 2"/>
    <property type="match status" value="1"/>
</dbReference>
<evidence type="ECO:0000256" key="7">
    <source>
        <dbReference type="ARBA" id="ARBA00025785"/>
    </source>
</evidence>
<sequence>MSAIRFGNLSVFAVAARSNLKGRPWLSVKHACAINAGQGNYKGQIRCKVLAIDSMNPHVKKIEYAVRGPIVIRAGELEKELQQGKKKKFNSIVRANIGDCHATGQEPLIFLRQVLALCLYPQLMQDSSFPDDAKQRASRFLSACGGNSVGAYSDSAGVSVVREDIAKYISERDGVPANPDDIYLGTGASDGIRNVLKLLMTTKDGNGRAGVMIPIPQYPLYTATLSEYNAYPINYYLDESSNWSLSTDELKRAISEAKPHCKPKAICVINPGNPTGQVLTRKNIEDIIKFAHEENLFIMADEVYQHNVYAEGSKFHSFKKIMMEMGSPYNELELASFMSTSKGYMGECGLRGGYVELVNLDPDVIVQFRKALSAKLCCAVTGQAAMNVVVNPPKPGEPSYELFQQQKNTVLDQLKEKGKMMSDMFNSIDGITCNPVQGAMYAFPKIDIPKKAVEAAQAKGIAADALYCFSLLEETGMCVVPGSGFGQKEGTWHFRTTILPPVQQLKEMLSKFGDFHSKFLDTYS</sequence>
<organism evidence="11 12">
    <name type="scientific">Elysia chlorotica</name>
    <name type="common">Eastern emerald elysia</name>
    <name type="synonym">Sea slug</name>
    <dbReference type="NCBI Taxonomy" id="188477"/>
    <lineage>
        <taxon>Eukaryota</taxon>
        <taxon>Metazoa</taxon>
        <taxon>Spiralia</taxon>
        <taxon>Lophotrochozoa</taxon>
        <taxon>Mollusca</taxon>
        <taxon>Gastropoda</taxon>
        <taxon>Heterobranchia</taxon>
        <taxon>Euthyneura</taxon>
        <taxon>Panpulmonata</taxon>
        <taxon>Sacoglossa</taxon>
        <taxon>Placobranchoidea</taxon>
        <taxon>Plakobranchidae</taxon>
        <taxon>Elysia</taxon>
    </lineage>
</organism>
<dbReference type="FunFam" id="3.40.640.10:FF:000012">
    <property type="entry name" value="alanine aminotransferase 2"/>
    <property type="match status" value="1"/>
</dbReference>
<dbReference type="GO" id="GO:0004021">
    <property type="term" value="F:L-alanine:2-oxoglutarate aminotransferase activity"/>
    <property type="evidence" value="ECO:0007669"/>
    <property type="project" value="UniProtKB-EC"/>
</dbReference>
<evidence type="ECO:0000256" key="5">
    <source>
        <dbReference type="ARBA" id="ARBA00022898"/>
    </source>
</evidence>
<gene>
    <name evidence="11" type="ORF">EGW08_011146</name>
</gene>
<dbReference type="GO" id="GO:0042853">
    <property type="term" value="P:L-alanine catabolic process"/>
    <property type="evidence" value="ECO:0007669"/>
    <property type="project" value="UniProtKB-UniPathway"/>
</dbReference>
<keyword evidence="3" id="KW-0032">Aminotransferase</keyword>
<evidence type="ECO:0000313" key="11">
    <source>
        <dbReference type="EMBL" id="RUS81106.1"/>
    </source>
</evidence>
<dbReference type="GO" id="GO:0030170">
    <property type="term" value="F:pyridoxal phosphate binding"/>
    <property type="evidence" value="ECO:0007669"/>
    <property type="project" value="InterPro"/>
</dbReference>
<keyword evidence="12" id="KW-1185">Reference proteome</keyword>
<protein>
    <recommendedName>
        <fullName evidence="8">alanine transaminase</fullName>
        <ecNumber evidence="8">2.6.1.2</ecNumber>
    </recommendedName>
</protein>
<comment type="caution">
    <text evidence="11">The sequence shown here is derived from an EMBL/GenBank/DDBJ whole genome shotgun (WGS) entry which is preliminary data.</text>
</comment>
<keyword evidence="5" id="KW-0663">Pyridoxal phosphate</keyword>
<dbReference type="Gene3D" id="3.40.640.10">
    <property type="entry name" value="Type I PLP-dependent aspartate aminotransferase-like (Major domain)"/>
    <property type="match status" value="1"/>
</dbReference>
<comment type="catalytic activity">
    <reaction evidence="9">
        <text>L-alanine + 2-oxoglutarate = pyruvate + L-glutamate</text>
        <dbReference type="Rhea" id="RHEA:19453"/>
        <dbReference type="ChEBI" id="CHEBI:15361"/>
        <dbReference type="ChEBI" id="CHEBI:16810"/>
        <dbReference type="ChEBI" id="CHEBI:29985"/>
        <dbReference type="ChEBI" id="CHEBI:57972"/>
        <dbReference type="EC" id="2.6.1.2"/>
    </reaction>
</comment>
<comment type="cofactor">
    <cofactor evidence="1">
        <name>pyridoxal 5'-phosphate</name>
        <dbReference type="ChEBI" id="CHEBI:597326"/>
    </cofactor>
</comment>
<dbReference type="InterPro" id="IPR015421">
    <property type="entry name" value="PyrdxlP-dep_Trfase_major"/>
</dbReference>
<dbReference type="Pfam" id="PF00155">
    <property type="entry name" value="Aminotran_1_2"/>
    <property type="match status" value="1"/>
</dbReference>
<dbReference type="InterPro" id="IPR015424">
    <property type="entry name" value="PyrdxlP-dep_Trfase"/>
</dbReference>
<evidence type="ECO:0000256" key="9">
    <source>
        <dbReference type="ARBA" id="ARBA00047412"/>
    </source>
</evidence>
<evidence type="ECO:0000259" key="10">
    <source>
        <dbReference type="Pfam" id="PF00155"/>
    </source>
</evidence>
<dbReference type="Proteomes" id="UP000271974">
    <property type="component" value="Unassembled WGS sequence"/>
</dbReference>
<evidence type="ECO:0000256" key="6">
    <source>
        <dbReference type="ARBA" id="ARBA00025708"/>
    </source>
</evidence>
<evidence type="ECO:0000256" key="8">
    <source>
        <dbReference type="ARBA" id="ARBA00026106"/>
    </source>
</evidence>
<dbReference type="FunFam" id="1.10.287.1970:FF:000001">
    <property type="entry name" value="Alanine aminotransferase 2"/>
    <property type="match status" value="1"/>
</dbReference>
<feature type="domain" description="Aminotransferase class I/classII large" evidence="10">
    <location>
        <begin position="129"/>
        <end position="510"/>
    </location>
</feature>
<dbReference type="STRING" id="188477.A0A3S1HK38"/>
<evidence type="ECO:0000256" key="4">
    <source>
        <dbReference type="ARBA" id="ARBA00022679"/>
    </source>
</evidence>
<dbReference type="PANTHER" id="PTHR11751:SF29">
    <property type="entry name" value="ALANINE TRANSAMINASE"/>
    <property type="match status" value="1"/>
</dbReference>
<evidence type="ECO:0000256" key="1">
    <source>
        <dbReference type="ARBA" id="ARBA00001933"/>
    </source>
</evidence>
<dbReference type="InterPro" id="IPR015422">
    <property type="entry name" value="PyrdxlP-dep_Trfase_small"/>
</dbReference>
<reference evidence="11 12" key="1">
    <citation type="submission" date="2019-01" db="EMBL/GenBank/DDBJ databases">
        <title>A draft genome assembly of the solar-powered sea slug Elysia chlorotica.</title>
        <authorList>
            <person name="Cai H."/>
            <person name="Li Q."/>
            <person name="Fang X."/>
            <person name="Li J."/>
            <person name="Curtis N.E."/>
            <person name="Altenburger A."/>
            <person name="Shibata T."/>
            <person name="Feng M."/>
            <person name="Maeda T."/>
            <person name="Schwartz J.A."/>
            <person name="Shigenobu S."/>
            <person name="Lundholm N."/>
            <person name="Nishiyama T."/>
            <person name="Yang H."/>
            <person name="Hasebe M."/>
            <person name="Li S."/>
            <person name="Pierce S.K."/>
            <person name="Wang J."/>
        </authorList>
    </citation>
    <scope>NUCLEOTIDE SEQUENCE [LARGE SCALE GENOMIC DNA]</scope>
    <source>
        <strain evidence="11">EC2010</strain>
        <tissue evidence="11">Whole organism of an adult</tissue>
    </source>
</reference>
<evidence type="ECO:0000256" key="3">
    <source>
        <dbReference type="ARBA" id="ARBA00022576"/>
    </source>
</evidence>
<comment type="subunit">
    <text evidence="2">Homodimer.</text>
</comment>
<keyword evidence="4" id="KW-0808">Transferase</keyword>